<comment type="caution">
    <text evidence="1">The sequence shown here is derived from an EMBL/GenBank/DDBJ whole genome shotgun (WGS) entry which is preliminary data.</text>
</comment>
<dbReference type="AlphaFoldDB" id="A0A368U8V7"/>
<protein>
    <submittedName>
        <fullName evidence="1">Uncharacterized protein</fullName>
    </submittedName>
</protein>
<dbReference type="InterPro" id="IPR032675">
    <property type="entry name" value="LRR_dom_sf"/>
</dbReference>
<dbReference type="EMBL" id="QPIJ01000001">
    <property type="protein sequence ID" value="RCV93619.1"/>
    <property type="molecule type" value="Genomic_DNA"/>
</dbReference>
<dbReference type="SUPFAM" id="SSF52058">
    <property type="entry name" value="L domain-like"/>
    <property type="match status" value="1"/>
</dbReference>
<keyword evidence="2" id="KW-1185">Reference proteome</keyword>
<proteinExistence type="predicted"/>
<reference evidence="1 2" key="1">
    <citation type="submission" date="2018-07" db="EMBL/GenBank/DDBJ databases">
        <title>Halomonas rutogse sp. nov., isolated from Lake TangqianCo on Tibetan Plateau.</title>
        <authorList>
            <person name="Lu H."/>
            <person name="Xing P."/>
            <person name="Wu Q."/>
        </authorList>
    </citation>
    <scope>NUCLEOTIDE SEQUENCE [LARGE SCALE GENOMIC DNA]</scope>
    <source>
        <strain evidence="1 2">TQ8S</strain>
    </source>
</reference>
<evidence type="ECO:0000313" key="2">
    <source>
        <dbReference type="Proteomes" id="UP000253204"/>
    </source>
</evidence>
<evidence type="ECO:0000313" key="1">
    <source>
        <dbReference type="EMBL" id="RCV93619.1"/>
    </source>
</evidence>
<name>A0A368U8V7_9GAMM</name>
<accession>A0A368U8V7</accession>
<dbReference type="Gene3D" id="3.80.10.10">
    <property type="entry name" value="Ribonuclease Inhibitor"/>
    <property type="match status" value="1"/>
</dbReference>
<dbReference type="OrthoDB" id="7027170at2"/>
<sequence>MSLAPDTPEGHVYYIRLTTHKGIFYKIGFTKSNDVIKRFSYRGSQNYKLIDKVLLFKYSPFAYEIEQMCHSHLRPHKSYKGDGLRYLFADMSKHPFFRDGQSELYTQDVLGLDPEYKPIKSFLGFGKAKPHDLVFGHGLDFGFYHESFVQESKDYVYKTLINFFSGPLKYDRPDFISDNGDWVVKLNKWSWLNAAASLSDRTIHCAPPMPTTREGWLNLRTFNPVWAWINNPPSELGYLENLETIDLHSGEINALPDSIYYLTNLKVIKFIGSIESISPKIENLTGLEVLSMENYDNSLITFPAEVFTLPNLTIYTNEATAAVLREMAPDDTSVVISTDYPMVGG</sequence>
<organism evidence="1 2">
    <name type="scientific">Vreelandella rituensis</name>
    <dbReference type="NCBI Taxonomy" id="2282306"/>
    <lineage>
        <taxon>Bacteria</taxon>
        <taxon>Pseudomonadati</taxon>
        <taxon>Pseudomonadota</taxon>
        <taxon>Gammaproteobacteria</taxon>
        <taxon>Oceanospirillales</taxon>
        <taxon>Halomonadaceae</taxon>
        <taxon>Vreelandella</taxon>
    </lineage>
</organism>
<dbReference type="Proteomes" id="UP000253204">
    <property type="component" value="Unassembled WGS sequence"/>
</dbReference>
<dbReference type="RefSeq" id="WP_114484947.1">
    <property type="nucleotide sequence ID" value="NZ_CBCSHM010000005.1"/>
</dbReference>
<gene>
    <name evidence="1" type="ORF">DU506_00245</name>
</gene>